<feature type="region of interest" description="Disordered" evidence="4">
    <location>
        <begin position="561"/>
        <end position="605"/>
    </location>
</feature>
<evidence type="ECO:0000313" key="8">
    <source>
        <dbReference type="Ensembl" id="ENSCMIP00000014341.1"/>
    </source>
</evidence>
<keyword evidence="3" id="KW-0677">Repeat</keyword>
<evidence type="ECO:0000256" key="2">
    <source>
        <dbReference type="ARBA" id="ARBA00022729"/>
    </source>
</evidence>
<keyword evidence="1" id="KW-0433">Leucine-rich repeat</keyword>
<dbReference type="PROSITE" id="PS51450">
    <property type="entry name" value="LRR"/>
    <property type="match status" value="1"/>
</dbReference>
<organism evidence="8 9">
    <name type="scientific">Callorhinchus milii</name>
    <name type="common">Ghost shark</name>
    <dbReference type="NCBI Taxonomy" id="7868"/>
    <lineage>
        <taxon>Eukaryota</taxon>
        <taxon>Metazoa</taxon>
        <taxon>Chordata</taxon>
        <taxon>Craniata</taxon>
        <taxon>Vertebrata</taxon>
        <taxon>Chondrichthyes</taxon>
        <taxon>Holocephali</taxon>
        <taxon>Chimaeriformes</taxon>
        <taxon>Callorhinchidae</taxon>
        <taxon>Callorhinchus</taxon>
    </lineage>
</organism>
<dbReference type="PANTHER" id="PTHR24369">
    <property type="entry name" value="ANTIGEN BSP, PUTATIVE-RELATED"/>
    <property type="match status" value="1"/>
</dbReference>
<feature type="compositionally biased region" description="Polar residues" evidence="4">
    <location>
        <begin position="561"/>
        <end position="570"/>
    </location>
</feature>
<dbReference type="GeneTree" id="ENSGT00940000159737"/>
<feature type="transmembrane region" description="Helical" evidence="5">
    <location>
        <begin position="389"/>
        <end position="411"/>
    </location>
</feature>
<reference evidence="9" key="2">
    <citation type="journal article" date="2007" name="PLoS Biol.">
        <title>Survey sequencing and comparative analysis of the elephant shark (Callorhinchus milii) genome.</title>
        <authorList>
            <person name="Venkatesh B."/>
            <person name="Kirkness E.F."/>
            <person name="Loh Y.H."/>
            <person name="Halpern A.L."/>
            <person name="Lee A.P."/>
            <person name="Johnson J."/>
            <person name="Dandona N."/>
            <person name="Viswanathan L.D."/>
            <person name="Tay A."/>
            <person name="Venter J.C."/>
            <person name="Strausberg R.L."/>
            <person name="Brenner S."/>
        </authorList>
    </citation>
    <scope>NUCLEOTIDE SEQUENCE [LARGE SCALE GENOMIC DNA]</scope>
</reference>
<protein>
    <submittedName>
        <fullName evidence="8">Extracellular leucine rich repeat and fibronectin type III domain containing 2</fullName>
    </submittedName>
</protein>
<dbReference type="RefSeq" id="XP_007908483.1">
    <property type="nucleotide sequence ID" value="XM_007910292.2"/>
</dbReference>
<dbReference type="InParanoid" id="A0A4W3HEL8"/>
<dbReference type="OrthoDB" id="676979at2759"/>
<gene>
    <name evidence="8" type="primary">elfn2a</name>
</gene>
<proteinExistence type="predicted"/>
<feature type="region of interest" description="Disordered" evidence="4">
    <location>
        <begin position="452"/>
        <end position="518"/>
    </location>
</feature>
<dbReference type="OMA" id="TIPHPYS"/>
<feature type="compositionally biased region" description="Polar residues" evidence="4">
    <location>
        <begin position="509"/>
        <end position="518"/>
    </location>
</feature>
<dbReference type="InterPro" id="IPR000483">
    <property type="entry name" value="Cys-rich_flank_reg_C"/>
</dbReference>
<evidence type="ECO:0000313" key="9">
    <source>
        <dbReference type="Proteomes" id="UP000314986"/>
    </source>
</evidence>
<feature type="compositionally biased region" description="Basic and acidic residues" evidence="4">
    <location>
        <begin position="494"/>
        <end position="508"/>
    </location>
</feature>
<dbReference type="GeneID" id="103189785"/>
<evidence type="ECO:0000256" key="1">
    <source>
        <dbReference type="ARBA" id="ARBA00022614"/>
    </source>
</evidence>
<name>A0A4W3HEL8_CALMI</name>
<keyword evidence="5" id="KW-0812">Transmembrane</keyword>
<dbReference type="InterPro" id="IPR032675">
    <property type="entry name" value="LRR_dom_sf"/>
</dbReference>
<dbReference type="InterPro" id="IPR003591">
    <property type="entry name" value="Leu-rich_rpt_typical-subtyp"/>
</dbReference>
<sequence length="778" mass="86688">MLRVGLWAAVVLLAQLGEVSADCWLIEGEKGYVWLAICSQNQPPYEAIPQHINSTVQDLRLNENKLKVLMCGALSRFGNLTDLNLTKNEIGYIEDGAFVVQSNLRTLQLGYNKLTNLTESMLRGLARLEFLYVQHNLIESISVNAFLECAGLLSIDLSANKLAKVETDTFSGLSLLTVCELAGNPFHCSCELLGFLSWLAFFNNVTRTYDRLQCETPPEFAGFPLLSPTAHGLRNAIGILGPLCKDGKMPTAPSFLNGSDNELSSGGNPSDFSSAEPAITYINDNLNGPSIKLHQIGITAATLMVHIPSPYSKMYILVQYNNSFVSDVTTLNNKNEYIKLEKLRTQTNYTFCVASIQKSQRFNHTCLTFATKRQDPRGPVPNASTTTHYIMTILGCLFGMVIVLGVVYYCLRKRRIQEEKQKSINVKKTILEMRYGPESESSGMLHSLQKLHEQPGTGPRLSTLPSAPGDKGTFKPLEVNETPKGTKGNYIEVRTAESSEHRDEETRQAENGNGQGSSAEISTIAKEVDKVNQLINNCIDVLKLDSASFIGADSEVSIDRQLTPSTSMSQLERPGLLSPRYKEGAYPLQRQSSADTSRKRCSISSSGSAKSARVFSLDLPEQPGKAEAKYIEQSVSSPSPLERFPLVGPSDPHRLEVQQYHCSEHRHSFPALYYEEHGDSLSHRAALLKPLSRTKRDSTYSQLSPRHHQYSGYSSSPEYSSENTHKIWERFRPYKKHPREEVYMAAGHALRKKVQFAKDEDLHDILDYWKGVSAQQKL</sequence>
<dbReference type="SMART" id="SM00082">
    <property type="entry name" value="LRRCT"/>
    <property type="match status" value="1"/>
</dbReference>
<dbReference type="PANTHER" id="PTHR24369:SF204">
    <property type="entry name" value="PROTEIN PHOSPHATASE 1 REGULATORY SUBUNIT 29-RELATED"/>
    <property type="match status" value="1"/>
</dbReference>
<reference evidence="9" key="1">
    <citation type="journal article" date="2006" name="Science">
        <title>Ancient noncoding elements conserved in the human genome.</title>
        <authorList>
            <person name="Venkatesh B."/>
            <person name="Kirkness E.F."/>
            <person name="Loh Y.H."/>
            <person name="Halpern A.L."/>
            <person name="Lee A.P."/>
            <person name="Johnson J."/>
            <person name="Dandona N."/>
            <person name="Viswanathan L.D."/>
            <person name="Tay A."/>
            <person name="Venter J.C."/>
            <person name="Strausberg R.L."/>
            <person name="Brenner S."/>
        </authorList>
    </citation>
    <scope>NUCLEOTIDE SEQUENCE [LARGE SCALE GENOMIC DNA]</scope>
</reference>
<reference evidence="8" key="4">
    <citation type="submission" date="2025-08" db="UniProtKB">
        <authorList>
            <consortium name="Ensembl"/>
        </authorList>
    </citation>
    <scope>IDENTIFICATION</scope>
</reference>
<evidence type="ECO:0000256" key="4">
    <source>
        <dbReference type="SAM" id="MobiDB-lite"/>
    </source>
</evidence>
<dbReference type="CTD" id="103909578"/>
<evidence type="ECO:0000256" key="5">
    <source>
        <dbReference type="SAM" id="Phobius"/>
    </source>
</evidence>
<feature type="compositionally biased region" description="Low complexity" evidence="4">
    <location>
        <begin position="710"/>
        <end position="720"/>
    </location>
</feature>
<dbReference type="Proteomes" id="UP000314986">
    <property type="component" value="Unassembled WGS sequence"/>
</dbReference>
<dbReference type="KEGG" id="cmk:103189785"/>
<dbReference type="Gene3D" id="3.80.10.10">
    <property type="entry name" value="Ribonuclease Inhibitor"/>
    <property type="match status" value="1"/>
</dbReference>
<keyword evidence="5" id="KW-0472">Membrane</keyword>
<feature type="chain" id="PRO_5021276435" evidence="6">
    <location>
        <begin position="22"/>
        <end position="778"/>
    </location>
</feature>
<dbReference type="FunCoup" id="A0A4W3HEL8">
    <property type="interactions" value="69"/>
</dbReference>
<keyword evidence="5" id="KW-1133">Transmembrane helix</keyword>
<dbReference type="Ensembl" id="ENSCMIT00000014646.1">
    <property type="protein sequence ID" value="ENSCMIP00000014341.1"/>
    <property type="gene ID" value="ENSCMIG00000007114.1"/>
</dbReference>
<dbReference type="Pfam" id="PF22986">
    <property type="entry name" value="Fn3_ELFN"/>
    <property type="match status" value="1"/>
</dbReference>
<dbReference type="SMART" id="SM00369">
    <property type="entry name" value="LRR_TYP"/>
    <property type="match status" value="4"/>
</dbReference>
<accession>A0A4W3HEL8</accession>
<dbReference type="AlphaFoldDB" id="A0A4W3HEL8"/>
<evidence type="ECO:0000259" key="7">
    <source>
        <dbReference type="SMART" id="SM00082"/>
    </source>
</evidence>
<keyword evidence="2 6" id="KW-0732">Signal</keyword>
<dbReference type="InterPro" id="IPR055106">
    <property type="entry name" value="ELFN_Fn3"/>
</dbReference>
<dbReference type="Pfam" id="PF13855">
    <property type="entry name" value="LRR_8"/>
    <property type="match status" value="1"/>
</dbReference>
<feature type="region of interest" description="Disordered" evidence="4">
    <location>
        <begin position="692"/>
        <end position="720"/>
    </location>
</feature>
<evidence type="ECO:0000256" key="6">
    <source>
        <dbReference type="SAM" id="SignalP"/>
    </source>
</evidence>
<dbReference type="SUPFAM" id="SSF52058">
    <property type="entry name" value="L domain-like"/>
    <property type="match status" value="1"/>
</dbReference>
<keyword evidence="9" id="KW-1185">Reference proteome</keyword>
<reference evidence="8" key="5">
    <citation type="submission" date="2025-09" db="UniProtKB">
        <authorList>
            <consortium name="Ensembl"/>
        </authorList>
    </citation>
    <scope>IDENTIFICATION</scope>
</reference>
<evidence type="ECO:0000256" key="3">
    <source>
        <dbReference type="ARBA" id="ARBA00022737"/>
    </source>
</evidence>
<feature type="signal peptide" evidence="6">
    <location>
        <begin position="1"/>
        <end position="21"/>
    </location>
</feature>
<dbReference type="InterPro" id="IPR001611">
    <property type="entry name" value="Leu-rich_rpt"/>
</dbReference>
<reference evidence="9" key="3">
    <citation type="journal article" date="2014" name="Nature">
        <title>Elephant shark genome provides unique insights into gnathostome evolution.</title>
        <authorList>
            <consortium name="International Elephant Shark Genome Sequencing Consortium"/>
            <person name="Venkatesh B."/>
            <person name="Lee A.P."/>
            <person name="Ravi V."/>
            <person name="Maurya A.K."/>
            <person name="Lian M.M."/>
            <person name="Swann J.B."/>
            <person name="Ohta Y."/>
            <person name="Flajnik M.F."/>
            <person name="Sutoh Y."/>
            <person name="Kasahara M."/>
            <person name="Hoon S."/>
            <person name="Gangu V."/>
            <person name="Roy S.W."/>
            <person name="Irimia M."/>
            <person name="Korzh V."/>
            <person name="Kondrychyn I."/>
            <person name="Lim Z.W."/>
            <person name="Tay B.H."/>
            <person name="Tohari S."/>
            <person name="Kong K.W."/>
            <person name="Ho S."/>
            <person name="Lorente-Galdos B."/>
            <person name="Quilez J."/>
            <person name="Marques-Bonet T."/>
            <person name="Raney B.J."/>
            <person name="Ingham P.W."/>
            <person name="Tay A."/>
            <person name="Hillier L.W."/>
            <person name="Minx P."/>
            <person name="Boehm T."/>
            <person name="Wilson R.K."/>
            <person name="Brenner S."/>
            <person name="Warren W.C."/>
        </authorList>
    </citation>
    <scope>NUCLEOTIDE SEQUENCE [LARGE SCALE GENOMIC DNA]</scope>
</reference>
<dbReference type="STRING" id="7868.ENSCMIP00000014341"/>
<dbReference type="GO" id="GO:0005886">
    <property type="term" value="C:plasma membrane"/>
    <property type="evidence" value="ECO:0007669"/>
    <property type="project" value="TreeGrafter"/>
</dbReference>
<feature type="domain" description="LRRCT" evidence="7">
    <location>
        <begin position="184"/>
        <end position="236"/>
    </location>
</feature>
<dbReference type="InterPro" id="IPR050541">
    <property type="entry name" value="LRR_TM_domain-containing"/>
</dbReference>